<dbReference type="PANTHER" id="PTHR43026">
    <property type="entry name" value="2-HYDROXYACID DEHYDROGENASE HOMOLOG 1-RELATED"/>
    <property type="match status" value="1"/>
</dbReference>
<proteinExistence type="inferred from homology"/>
<dbReference type="PANTHER" id="PTHR43026:SF1">
    <property type="entry name" value="2-HYDROXYACID DEHYDROGENASE HOMOLOG 1-RELATED"/>
    <property type="match status" value="1"/>
</dbReference>
<dbReference type="InterPro" id="IPR006139">
    <property type="entry name" value="D-isomer_2_OHA_DH_cat_dom"/>
</dbReference>
<evidence type="ECO:0000256" key="3">
    <source>
        <dbReference type="RuleBase" id="RU003719"/>
    </source>
</evidence>
<dbReference type="SUPFAM" id="SSF52283">
    <property type="entry name" value="Formate/glycerate dehydrogenase catalytic domain-like"/>
    <property type="match status" value="1"/>
</dbReference>
<dbReference type="Gene3D" id="3.40.50.720">
    <property type="entry name" value="NAD(P)-binding Rossmann-like Domain"/>
    <property type="match status" value="2"/>
</dbReference>
<evidence type="ECO:0000313" key="6">
    <source>
        <dbReference type="EMBL" id="SDZ97476.1"/>
    </source>
</evidence>
<dbReference type="InterPro" id="IPR006140">
    <property type="entry name" value="D-isomer_DH_NAD-bd"/>
</dbReference>
<dbReference type="EMBL" id="FNQV01000003">
    <property type="protein sequence ID" value="SDZ97476.1"/>
    <property type="molecule type" value="Genomic_DNA"/>
</dbReference>
<name>A0A1H3XDK6_9ACTO</name>
<reference evidence="7" key="1">
    <citation type="submission" date="2016-10" db="EMBL/GenBank/DDBJ databases">
        <authorList>
            <person name="Varghese N."/>
            <person name="Submissions S."/>
        </authorList>
    </citation>
    <scope>NUCLEOTIDE SEQUENCE [LARGE SCALE GENOMIC DNA]</scope>
    <source>
        <strain evidence="7">KPR-1</strain>
    </source>
</reference>
<feature type="domain" description="D-isomer specific 2-hydroxyacid dehydrogenase NAD-binding" evidence="5">
    <location>
        <begin position="49"/>
        <end position="235"/>
    </location>
</feature>
<organism evidence="6 7">
    <name type="scientific">Bowdeniella nasicola</name>
    <dbReference type="NCBI Taxonomy" id="208480"/>
    <lineage>
        <taxon>Bacteria</taxon>
        <taxon>Bacillati</taxon>
        <taxon>Actinomycetota</taxon>
        <taxon>Actinomycetes</taxon>
        <taxon>Actinomycetales</taxon>
        <taxon>Actinomycetaceae</taxon>
        <taxon>Bowdeniella</taxon>
    </lineage>
</organism>
<dbReference type="Pfam" id="PF02826">
    <property type="entry name" value="2-Hacid_dh_C"/>
    <property type="match status" value="1"/>
</dbReference>
<sequence>MAGLAERGVKYISTRTVGFDHIDLDAAKNFGITVGHVTYPPNSVAEYTVMLILMTLRRMKLVMHRAQIQDFSLMGSQGSELGNSTVGIIGTGRIGAMVANLIKPFGTRVLAADPYPKAELEGIVEYVDLDTLLAESDLVTLHAPASDANHHLINADKIAKIRKGATIVNCGRGDMIDAEALISALEAGHIAGAALDVLENDLEYFHRDVRLGTIRHRNLVLLRSFPNVLVTPHIAFYTREVVTAMVEQSVGSLLEMRTDGTSPLVVRGAV</sequence>
<evidence type="ECO:0000259" key="4">
    <source>
        <dbReference type="Pfam" id="PF00389"/>
    </source>
</evidence>
<evidence type="ECO:0000313" key="7">
    <source>
        <dbReference type="Proteomes" id="UP000199288"/>
    </source>
</evidence>
<keyword evidence="7" id="KW-1185">Reference proteome</keyword>
<accession>A0A1H3XDK6</accession>
<gene>
    <name evidence="6" type="ORF">SAMN02910418_00688</name>
</gene>
<keyword evidence="3" id="KW-0560">Oxidoreductase</keyword>
<feature type="domain" description="D-isomer specific 2-hydroxyacid dehydrogenase catalytic" evidence="4">
    <location>
        <begin position="7"/>
        <end position="266"/>
    </location>
</feature>
<evidence type="ECO:0000256" key="1">
    <source>
        <dbReference type="ARBA" id="ARBA00005854"/>
    </source>
</evidence>
<dbReference type="InterPro" id="IPR058205">
    <property type="entry name" value="D-LDH-like"/>
</dbReference>
<dbReference type="Pfam" id="PF00389">
    <property type="entry name" value="2-Hacid_dh"/>
    <property type="match status" value="1"/>
</dbReference>
<dbReference type="SUPFAM" id="SSF51735">
    <property type="entry name" value="NAD(P)-binding Rossmann-fold domains"/>
    <property type="match status" value="1"/>
</dbReference>
<dbReference type="AlphaFoldDB" id="A0A1H3XDK6"/>
<dbReference type="GO" id="GO:0008720">
    <property type="term" value="F:D-lactate dehydrogenase (NAD+) activity"/>
    <property type="evidence" value="ECO:0007669"/>
    <property type="project" value="TreeGrafter"/>
</dbReference>
<dbReference type="GO" id="GO:0051287">
    <property type="term" value="F:NAD binding"/>
    <property type="evidence" value="ECO:0007669"/>
    <property type="project" value="InterPro"/>
</dbReference>
<protein>
    <submittedName>
        <fullName evidence="6">D-lactate dehydrogenase</fullName>
    </submittedName>
</protein>
<evidence type="ECO:0000259" key="5">
    <source>
        <dbReference type="Pfam" id="PF02826"/>
    </source>
</evidence>
<dbReference type="Proteomes" id="UP000199288">
    <property type="component" value="Unassembled WGS sequence"/>
</dbReference>
<dbReference type="InterPro" id="IPR036291">
    <property type="entry name" value="NAD(P)-bd_dom_sf"/>
</dbReference>
<comment type="similarity">
    <text evidence="1 3">Belongs to the D-isomer specific 2-hydroxyacid dehydrogenase family.</text>
</comment>
<keyword evidence="2" id="KW-0520">NAD</keyword>
<evidence type="ECO:0000256" key="2">
    <source>
        <dbReference type="ARBA" id="ARBA00023027"/>
    </source>
</evidence>